<dbReference type="Proteomes" id="UP000178059">
    <property type="component" value="Unassembled WGS sequence"/>
</dbReference>
<dbReference type="InterPro" id="IPR006224">
    <property type="entry name" value="PsdUridine_synth_RluA-like_CS"/>
</dbReference>
<gene>
    <name evidence="3" type="ORF">A2824_00755</name>
</gene>
<dbReference type="AlphaFoldDB" id="A0A1F6VHJ9"/>
<reference evidence="3 4" key="1">
    <citation type="journal article" date="2016" name="Nat. Commun.">
        <title>Thousands of microbial genomes shed light on interconnected biogeochemical processes in an aquifer system.</title>
        <authorList>
            <person name="Anantharaman K."/>
            <person name="Brown C.T."/>
            <person name="Hug L.A."/>
            <person name="Sharon I."/>
            <person name="Castelle C.J."/>
            <person name="Probst A.J."/>
            <person name="Thomas B.C."/>
            <person name="Singh A."/>
            <person name="Wilkins M.J."/>
            <person name="Karaoz U."/>
            <person name="Brodie E.L."/>
            <person name="Williams K.H."/>
            <person name="Hubbard S.S."/>
            <person name="Banfield J.F."/>
        </authorList>
    </citation>
    <scope>NUCLEOTIDE SEQUENCE [LARGE SCALE GENOMIC DNA]</scope>
</reference>
<dbReference type="PANTHER" id="PTHR21600:SF87">
    <property type="entry name" value="RNA PSEUDOURIDYLATE SYNTHASE DOMAIN-CONTAINING PROTEIN 1"/>
    <property type="match status" value="1"/>
</dbReference>
<dbReference type="SUPFAM" id="SSF55120">
    <property type="entry name" value="Pseudouridine synthase"/>
    <property type="match status" value="1"/>
</dbReference>
<comment type="similarity">
    <text evidence="1">Belongs to the pseudouridine synthase RluA family.</text>
</comment>
<dbReference type="EMBL" id="MFTT01000034">
    <property type="protein sequence ID" value="OGI69094.1"/>
    <property type="molecule type" value="Genomic_DNA"/>
</dbReference>
<sequence length="266" mass="30088">MVHGDGRSKEKTLTDWILKKYPKLKNVGEPWKVEREGETIFRPGIVHRLDKETSGVLVIAKNQKTFEFLKEQFSAPALEITKGRLADRKNRVKKTYVALVWGHVKNDEGVIDAPIARSKKDFRQWSAQRGRRGKEREAITEYKVLKHLLMDADGKLINPDISVDQKKISGISSLTLLEVKPRTGRTHQIRVHLKYINHPIVCDKLYAPKKPCPIPPPTLPLIKGEEKGGGLSRLALHAKSIEFTLPSGQKIKAEAPLPNDFLHVIV</sequence>
<dbReference type="GO" id="GO:0003723">
    <property type="term" value="F:RNA binding"/>
    <property type="evidence" value="ECO:0007669"/>
    <property type="project" value="InterPro"/>
</dbReference>
<dbReference type="STRING" id="1801743.A2824_00755"/>
<dbReference type="InterPro" id="IPR050188">
    <property type="entry name" value="RluA_PseudoU_synthase"/>
</dbReference>
<dbReference type="GO" id="GO:0009982">
    <property type="term" value="F:pseudouridine synthase activity"/>
    <property type="evidence" value="ECO:0007669"/>
    <property type="project" value="InterPro"/>
</dbReference>
<evidence type="ECO:0000256" key="1">
    <source>
        <dbReference type="ARBA" id="ARBA00010876"/>
    </source>
</evidence>
<dbReference type="InterPro" id="IPR006145">
    <property type="entry name" value="PsdUridine_synth_RsuA/RluA"/>
</dbReference>
<dbReference type="Gene3D" id="3.30.2350.10">
    <property type="entry name" value="Pseudouridine synthase"/>
    <property type="match status" value="1"/>
</dbReference>
<accession>A0A1F6VHJ9</accession>
<dbReference type="GO" id="GO:0000455">
    <property type="term" value="P:enzyme-directed rRNA pseudouridine synthesis"/>
    <property type="evidence" value="ECO:0007669"/>
    <property type="project" value="TreeGrafter"/>
</dbReference>
<organism evidence="3 4">
    <name type="scientific">Candidatus Nomurabacteria bacterium RIFCSPHIGHO2_01_FULL_42_16</name>
    <dbReference type="NCBI Taxonomy" id="1801743"/>
    <lineage>
        <taxon>Bacteria</taxon>
        <taxon>Candidatus Nomuraibacteriota</taxon>
    </lineage>
</organism>
<dbReference type="PANTHER" id="PTHR21600">
    <property type="entry name" value="MITOCHONDRIAL RNA PSEUDOURIDINE SYNTHASE"/>
    <property type="match status" value="1"/>
</dbReference>
<name>A0A1F6VHJ9_9BACT</name>
<dbReference type="Pfam" id="PF00849">
    <property type="entry name" value="PseudoU_synth_2"/>
    <property type="match status" value="1"/>
</dbReference>
<evidence type="ECO:0000313" key="4">
    <source>
        <dbReference type="Proteomes" id="UP000178059"/>
    </source>
</evidence>
<evidence type="ECO:0000259" key="2">
    <source>
        <dbReference type="Pfam" id="PF00849"/>
    </source>
</evidence>
<dbReference type="GO" id="GO:0140098">
    <property type="term" value="F:catalytic activity, acting on RNA"/>
    <property type="evidence" value="ECO:0007669"/>
    <property type="project" value="UniProtKB-ARBA"/>
</dbReference>
<evidence type="ECO:0000313" key="3">
    <source>
        <dbReference type="EMBL" id="OGI69094.1"/>
    </source>
</evidence>
<feature type="domain" description="Pseudouridine synthase RsuA/RluA-like" evidence="2">
    <location>
        <begin position="35"/>
        <end position="194"/>
    </location>
</feature>
<dbReference type="CDD" id="cd02869">
    <property type="entry name" value="PseudoU_synth_RluA_like"/>
    <property type="match status" value="1"/>
</dbReference>
<dbReference type="InterPro" id="IPR020103">
    <property type="entry name" value="PsdUridine_synth_cat_dom_sf"/>
</dbReference>
<protein>
    <recommendedName>
        <fullName evidence="2">Pseudouridine synthase RsuA/RluA-like domain-containing protein</fullName>
    </recommendedName>
</protein>
<comment type="caution">
    <text evidence="3">The sequence shown here is derived from an EMBL/GenBank/DDBJ whole genome shotgun (WGS) entry which is preliminary data.</text>
</comment>
<dbReference type="PROSITE" id="PS01129">
    <property type="entry name" value="PSI_RLU"/>
    <property type="match status" value="1"/>
</dbReference>
<proteinExistence type="inferred from homology"/>